<dbReference type="OrthoDB" id="496981at2759"/>
<sequence>MVSNIDVIDSKVQTSQIEGYKILLEQFHLESNMHWRFETVQHIFKQSSNETDDTKFDYLKENFGIEVSWDEINDKLVKLNNKAEENEVYKVLFLARHGEGYHNVAHEKYGNDAWNEYWSKLNGDDEMIWGPDAELTQKGRGQAKDNWREWERQIKGANAPIPTKFYSSPLSRSIDTLILTWEKIVDLARLKPLIKEKIRETIGVHTCDKRSSKSILQSKYSELGFQFEADFAEEDIYFKPNVRESVSEHALRLNKAFQEIFNENGKENPYICITSHSGTIRASLLALGHREFSVGTGGMIPVFVKATRGDRINKSKV</sequence>
<reference evidence="1" key="1">
    <citation type="submission" date="2022-03" db="EMBL/GenBank/DDBJ databases">
        <authorList>
            <person name="Legras J.-L."/>
            <person name="Devillers H."/>
            <person name="Grondin C."/>
        </authorList>
    </citation>
    <scope>NUCLEOTIDE SEQUENCE</scope>
    <source>
        <strain evidence="1">CLIB 1423</strain>
    </source>
</reference>
<dbReference type="EMBL" id="CAKXYY010000001">
    <property type="protein sequence ID" value="CAH2350535.1"/>
    <property type="molecule type" value="Genomic_DNA"/>
</dbReference>
<dbReference type="Pfam" id="PF00300">
    <property type="entry name" value="His_Phos_1"/>
    <property type="match status" value="1"/>
</dbReference>
<name>A0A9P0VW12_9ASCO</name>
<gene>
    <name evidence="1" type="ORF">CLIB1423_01S12310</name>
</gene>
<protein>
    <submittedName>
        <fullName evidence="1">Probable phosphoglycerate mutase Pmu1p</fullName>
    </submittedName>
</protein>
<evidence type="ECO:0000313" key="1">
    <source>
        <dbReference type="EMBL" id="CAH2350535.1"/>
    </source>
</evidence>
<evidence type="ECO:0000313" key="2">
    <source>
        <dbReference type="Proteomes" id="UP000837801"/>
    </source>
</evidence>
<dbReference type="PANTHER" id="PTHR48100">
    <property type="entry name" value="BROAD-SPECIFICITY PHOSPHATASE YOR283W-RELATED"/>
    <property type="match status" value="1"/>
</dbReference>
<dbReference type="PANTHER" id="PTHR48100:SF1">
    <property type="entry name" value="HISTIDINE PHOSPHATASE FAMILY PROTEIN-RELATED"/>
    <property type="match status" value="1"/>
</dbReference>
<dbReference type="InterPro" id="IPR050275">
    <property type="entry name" value="PGM_Phosphatase"/>
</dbReference>
<dbReference type="SMART" id="SM00855">
    <property type="entry name" value="PGAM"/>
    <property type="match status" value="1"/>
</dbReference>
<keyword evidence="2" id="KW-1185">Reference proteome</keyword>
<dbReference type="CDD" id="cd07040">
    <property type="entry name" value="HP"/>
    <property type="match status" value="1"/>
</dbReference>
<dbReference type="Gene3D" id="3.40.50.1240">
    <property type="entry name" value="Phosphoglycerate mutase-like"/>
    <property type="match status" value="1"/>
</dbReference>
<dbReference type="InterPro" id="IPR029033">
    <property type="entry name" value="His_PPase_superfam"/>
</dbReference>
<accession>A0A9P0VW12</accession>
<dbReference type="GO" id="GO:0016791">
    <property type="term" value="F:phosphatase activity"/>
    <property type="evidence" value="ECO:0007669"/>
    <property type="project" value="TreeGrafter"/>
</dbReference>
<proteinExistence type="predicted"/>
<dbReference type="GO" id="GO:0005737">
    <property type="term" value="C:cytoplasm"/>
    <property type="evidence" value="ECO:0007669"/>
    <property type="project" value="TreeGrafter"/>
</dbReference>
<dbReference type="AlphaFoldDB" id="A0A9P0VW12"/>
<dbReference type="InterPro" id="IPR013078">
    <property type="entry name" value="His_Pase_superF_clade-1"/>
</dbReference>
<organism evidence="1 2">
    <name type="scientific">[Candida] railenensis</name>
    <dbReference type="NCBI Taxonomy" id="45579"/>
    <lineage>
        <taxon>Eukaryota</taxon>
        <taxon>Fungi</taxon>
        <taxon>Dikarya</taxon>
        <taxon>Ascomycota</taxon>
        <taxon>Saccharomycotina</taxon>
        <taxon>Pichiomycetes</taxon>
        <taxon>Debaryomycetaceae</taxon>
        <taxon>Kurtzmaniella</taxon>
    </lineage>
</organism>
<dbReference type="SUPFAM" id="SSF53254">
    <property type="entry name" value="Phosphoglycerate mutase-like"/>
    <property type="match status" value="1"/>
</dbReference>
<dbReference type="Proteomes" id="UP000837801">
    <property type="component" value="Unassembled WGS sequence"/>
</dbReference>
<comment type="caution">
    <text evidence="1">The sequence shown here is derived from an EMBL/GenBank/DDBJ whole genome shotgun (WGS) entry which is preliminary data.</text>
</comment>